<evidence type="ECO:0000313" key="2">
    <source>
        <dbReference type="Proteomes" id="UP000198951"/>
    </source>
</evidence>
<evidence type="ECO:0000313" key="1">
    <source>
        <dbReference type="EMBL" id="SEA18602.1"/>
    </source>
</evidence>
<sequence length="29" mass="3630">MILLLKRIKFGKYNRKERKVLRKVKNKND</sequence>
<keyword evidence="2" id="KW-1185">Reference proteome</keyword>
<gene>
    <name evidence="1" type="ORF">SAMN05443667_102254</name>
</gene>
<proteinExistence type="predicted"/>
<organism evidence="1 2">
    <name type="scientific">Flavobacterium gillisiae</name>
    <dbReference type="NCBI Taxonomy" id="150146"/>
    <lineage>
        <taxon>Bacteria</taxon>
        <taxon>Pseudomonadati</taxon>
        <taxon>Bacteroidota</taxon>
        <taxon>Flavobacteriia</taxon>
        <taxon>Flavobacteriales</taxon>
        <taxon>Flavobacteriaceae</taxon>
        <taxon>Flavobacterium</taxon>
    </lineage>
</organism>
<dbReference type="EMBL" id="FNRD01000002">
    <property type="protein sequence ID" value="SEA18602.1"/>
    <property type="molecule type" value="Genomic_DNA"/>
</dbReference>
<dbReference type="Proteomes" id="UP000198951">
    <property type="component" value="Unassembled WGS sequence"/>
</dbReference>
<dbReference type="AlphaFoldDB" id="A0A1H3Z5P1"/>
<protein>
    <submittedName>
        <fullName evidence="1">Uncharacterized protein</fullName>
    </submittedName>
</protein>
<name>A0A1H3Z5P1_9FLAO</name>
<reference evidence="2" key="1">
    <citation type="submission" date="2016-10" db="EMBL/GenBank/DDBJ databases">
        <authorList>
            <person name="Varghese N."/>
            <person name="Submissions S."/>
        </authorList>
    </citation>
    <scope>NUCLEOTIDE SEQUENCE [LARGE SCALE GENOMIC DNA]</scope>
    <source>
        <strain evidence="2">DSM 22376</strain>
    </source>
</reference>
<dbReference type="STRING" id="150146.SAMN05443667_102254"/>
<accession>A0A1H3Z5P1</accession>